<dbReference type="AlphaFoldDB" id="A0AAW1X524"/>
<comment type="caution">
    <text evidence="2">The sequence shown here is derived from an EMBL/GenBank/DDBJ whole genome shotgun (WGS) entry which is preliminary data.</text>
</comment>
<keyword evidence="3" id="KW-1185">Reference proteome</keyword>
<proteinExistence type="predicted"/>
<dbReference type="EMBL" id="JBEDUW010000004">
    <property type="protein sequence ID" value="KAK9931389.1"/>
    <property type="molecule type" value="Genomic_DNA"/>
</dbReference>
<organism evidence="2 3">
    <name type="scientific">Rubus argutus</name>
    <name type="common">Southern blackberry</name>
    <dbReference type="NCBI Taxonomy" id="59490"/>
    <lineage>
        <taxon>Eukaryota</taxon>
        <taxon>Viridiplantae</taxon>
        <taxon>Streptophyta</taxon>
        <taxon>Embryophyta</taxon>
        <taxon>Tracheophyta</taxon>
        <taxon>Spermatophyta</taxon>
        <taxon>Magnoliopsida</taxon>
        <taxon>eudicotyledons</taxon>
        <taxon>Gunneridae</taxon>
        <taxon>Pentapetalae</taxon>
        <taxon>rosids</taxon>
        <taxon>fabids</taxon>
        <taxon>Rosales</taxon>
        <taxon>Rosaceae</taxon>
        <taxon>Rosoideae</taxon>
        <taxon>Rosoideae incertae sedis</taxon>
        <taxon>Rubus</taxon>
    </lineage>
</organism>
<reference evidence="2 3" key="1">
    <citation type="journal article" date="2023" name="G3 (Bethesda)">
        <title>A chromosome-length genome assembly and annotation of blackberry (Rubus argutus, cv. 'Hillquist').</title>
        <authorList>
            <person name="Bruna T."/>
            <person name="Aryal R."/>
            <person name="Dudchenko O."/>
            <person name="Sargent D.J."/>
            <person name="Mead D."/>
            <person name="Buti M."/>
            <person name="Cavallini A."/>
            <person name="Hytonen T."/>
            <person name="Andres J."/>
            <person name="Pham M."/>
            <person name="Weisz D."/>
            <person name="Mascagni F."/>
            <person name="Usai G."/>
            <person name="Natali L."/>
            <person name="Bassil N."/>
            <person name="Fernandez G.E."/>
            <person name="Lomsadze A."/>
            <person name="Armour M."/>
            <person name="Olukolu B."/>
            <person name="Poorten T."/>
            <person name="Britton C."/>
            <person name="Davik J."/>
            <person name="Ashrafi H."/>
            <person name="Aiden E.L."/>
            <person name="Borodovsky M."/>
            <person name="Worthington M."/>
        </authorList>
    </citation>
    <scope>NUCLEOTIDE SEQUENCE [LARGE SCALE GENOMIC DNA]</scope>
    <source>
        <strain evidence="2">PI 553951</strain>
    </source>
</reference>
<dbReference type="Proteomes" id="UP001457282">
    <property type="component" value="Unassembled WGS sequence"/>
</dbReference>
<evidence type="ECO:0000313" key="3">
    <source>
        <dbReference type="Proteomes" id="UP001457282"/>
    </source>
</evidence>
<protein>
    <submittedName>
        <fullName evidence="2">Uncharacterized protein</fullName>
    </submittedName>
</protein>
<evidence type="ECO:0000313" key="2">
    <source>
        <dbReference type="EMBL" id="KAK9931389.1"/>
    </source>
</evidence>
<feature type="chain" id="PRO_5043475234" evidence="1">
    <location>
        <begin position="23"/>
        <end position="77"/>
    </location>
</feature>
<feature type="signal peptide" evidence="1">
    <location>
        <begin position="1"/>
        <end position="22"/>
    </location>
</feature>
<keyword evidence="1" id="KW-0732">Signal</keyword>
<accession>A0AAW1X524</accession>
<sequence length="77" mass="8106">MPSTKLISGFFSLLLVMAVTTGLSVVWIGTNEEAKSGGSGNRSDQMWGSGLVEAKYGVLVGVWEDHMSSCATYGFVG</sequence>
<evidence type="ECO:0000256" key="1">
    <source>
        <dbReference type="SAM" id="SignalP"/>
    </source>
</evidence>
<name>A0AAW1X524_RUBAR</name>
<gene>
    <name evidence="2" type="ORF">M0R45_018665</name>
</gene>